<comment type="caution">
    <text evidence="5">The sequence shown here is derived from an EMBL/GenBank/DDBJ whole genome shotgun (WGS) entry which is preliminary data.</text>
</comment>
<evidence type="ECO:0000256" key="2">
    <source>
        <dbReference type="ARBA" id="ARBA00023125"/>
    </source>
</evidence>
<dbReference type="InterPro" id="IPR018062">
    <property type="entry name" value="HTH_AraC-typ_CS"/>
</dbReference>
<dbReference type="Proteomes" id="UP001556196">
    <property type="component" value="Unassembled WGS sequence"/>
</dbReference>
<evidence type="ECO:0000259" key="4">
    <source>
        <dbReference type="PROSITE" id="PS01124"/>
    </source>
</evidence>
<protein>
    <submittedName>
        <fullName evidence="5">Helix-turn-helix domain-containing protein</fullName>
    </submittedName>
</protein>
<dbReference type="Pfam" id="PF12833">
    <property type="entry name" value="HTH_18"/>
    <property type="match status" value="1"/>
</dbReference>
<gene>
    <name evidence="5" type="ORF">ABUE31_20765</name>
</gene>
<dbReference type="PROSITE" id="PS01124">
    <property type="entry name" value="HTH_ARAC_FAMILY_2"/>
    <property type="match status" value="1"/>
</dbReference>
<keyword evidence="1" id="KW-0805">Transcription regulation</keyword>
<evidence type="ECO:0000256" key="1">
    <source>
        <dbReference type="ARBA" id="ARBA00023015"/>
    </source>
</evidence>
<reference evidence="5 6" key="1">
    <citation type="submission" date="2024-06" db="EMBL/GenBank/DDBJ databases">
        <authorList>
            <person name="Tuo L."/>
        </authorList>
    </citation>
    <scope>NUCLEOTIDE SEQUENCE [LARGE SCALE GENOMIC DNA]</scope>
    <source>
        <strain evidence="5 6">ZMM04-5</strain>
    </source>
</reference>
<sequence>MHRSPLPPGPDNLKYRSVKIAWNVLLVPEKCLCRACQADTVVDSPRQIFPVAQARRGRGAGSDCRKLILENLYGLLRPHYVISDTSDRGIPMEKGGAIKTEAGDFSTNDPVLYEAAIRPWELNVDLRRSGRFECSIEYLKFDGIAIYRDRYRHDMRLQGMTPPHTLTIAVPISGVTDESAFWGRSVDPRCVYSTFHNEIDSVTAQNYDQFILLIDTEARQELAGIVDWFSSAKPSVSRNLQSLRAAASFFRLLLKLSRDPKVVGDAAIADRLRSDLIFALTQALFQQPNATSTVIGKRESRAIADMYDWIMSTGDLVVTVGQLCANAGIHERTLERAVRAKFDCTVQDLLRRMRIHEARRRLLYADRTETSVTEASYDLGFYDGGRFARDYKRMFGELPYQTLKGPPVRKIEPLLLL</sequence>
<organism evidence="5 6">
    <name type="scientific">Mesorhizobium marinum</name>
    <dbReference type="NCBI Taxonomy" id="3228790"/>
    <lineage>
        <taxon>Bacteria</taxon>
        <taxon>Pseudomonadati</taxon>
        <taxon>Pseudomonadota</taxon>
        <taxon>Alphaproteobacteria</taxon>
        <taxon>Hyphomicrobiales</taxon>
        <taxon>Phyllobacteriaceae</taxon>
        <taxon>Mesorhizobium</taxon>
    </lineage>
</organism>
<evidence type="ECO:0000313" key="6">
    <source>
        <dbReference type="Proteomes" id="UP001556196"/>
    </source>
</evidence>
<keyword evidence="6" id="KW-1185">Reference proteome</keyword>
<dbReference type="SUPFAM" id="SSF46689">
    <property type="entry name" value="Homeodomain-like"/>
    <property type="match status" value="1"/>
</dbReference>
<dbReference type="InterPro" id="IPR050204">
    <property type="entry name" value="AraC_XylS_family_regulators"/>
</dbReference>
<dbReference type="PANTHER" id="PTHR46796">
    <property type="entry name" value="HTH-TYPE TRANSCRIPTIONAL ACTIVATOR RHAS-RELATED"/>
    <property type="match status" value="1"/>
</dbReference>
<feature type="domain" description="HTH araC/xylS-type" evidence="4">
    <location>
        <begin position="304"/>
        <end position="405"/>
    </location>
</feature>
<accession>A0ABV3R534</accession>
<proteinExistence type="predicted"/>
<dbReference type="RefSeq" id="WP_367725663.1">
    <property type="nucleotide sequence ID" value="NZ_JBFOCI010000008.1"/>
</dbReference>
<keyword evidence="2" id="KW-0238">DNA-binding</keyword>
<dbReference type="PROSITE" id="PS00041">
    <property type="entry name" value="HTH_ARAC_FAMILY_1"/>
    <property type="match status" value="1"/>
</dbReference>
<dbReference type="EMBL" id="JBFOCI010000008">
    <property type="protein sequence ID" value="MEW9808431.1"/>
    <property type="molecule type" value="Genomic_DNA"/>
</dbReference>
<keyword evidence="3" id="KW-0804">Transcription</keyword>
<dbReference type="SMART" id="SM00342">
    <property type="entry name" value="HTH_ARAC"/>
    <property type="match status" value="1"/>
</dbReference>
<dbReference type="Gene3D" id="1.10.10.60">
    <property type="entry name" value="Homeodomain-like"/>
    <property type="match status" value="1"/>
</dbReference>
<dbReference type="InterPro" id="IPR009057">
    <property type="entry name" value="Homeodomain-like_sf"/>
</dbReference>
<evidence type="ECO:0000256" key="3">
    <source>
        <dbReference type="ARBA" id="ARBA00023163"/>
    </source>
</evidence>
<dbReference type="InterPro" id="IPR018060">
    <property type="entry name" value="HTH_AraC"/>
</dbReference>
<evidence type="ECO:0000313" key="5">
    <source>
        <dbReference type="EMBL" id="MEW9808431.1"/>
    </source>
</evidence>
<name>A0ABV3R534_9HYPH</name>